<keyword evidence="8" id="KW-0732">Signal</keyword>
<organism evidence="10 11">
    <name type="scientific">Capillimicrobium parvum</name>
    <dbReference type="NCBI Taxonomy" id="2884022"/>
    <lineage>
        <taxon>Bacteria</taxon>
        <taxon>Bacillati</taxon>
        <taxon>Actinomycetota</taxon>
        <taxon>Thermoleophilia</taxon>
        <taxon>Solirubrobacterales</taxon>
        <taxon>Capillimicrobiaceae</taxon>
        <taxon>Capillimicrobium</taxon>
    </lineage>
</organism>
<keyword evidence="3 5" id="KW-0697">Rotamase</keyword>
<dbReference type="PROSITE" id="PS51257">
    <property type="entry name" value="PROKAR_LIPOPROTEIN"/>
    <property type="match status" value="1"/>
</dbReference>
<gene>
    <name evidence="10" type="ORF">DSM104329_04319</name>
</gene>
<dbReference type="EMBL" id="CP087164">
    <property type="protein sequence ID" value="UGS37897.1"/>
    <property type="molecule type" value="Genomic_DNA"/>
</dbReference>
<dbReference type="InterPro" id="IPR046357">
    <property type="entry name" value="PPIase_dom_sf"/>
</dbReference>
<sequence length="189" mass="19240">MRRLLLPSLAVLALAAAGCGSDDTSSSTSGTSAAGAATGTGTATVAPAPTAPSTTPTQAATDPALDQKPEVNVPDRPAPRKLKIRDIVEGTGAEAKAGDVVTADYVGVLYKSGKQFDASWDRGQPINFQLGVGQVIPGWDQGLQGMKVGGRRELTIPPDLAYGTEGSPPVIPPNAPLVFVVDLRAVEPG</sequence>
<dbReference type="KEGG" id="sbae:DSM104329_04319"/>
<dbReference type="InterPro" id="IPR001179">
    <property type="entry name" value="PPIase_FKBP_dom"/>
</dbReference>
<feature type="region of interest" description="Disordered" evidence="7">
    <location>
        <begin position="19"/>
        <end position="83"/>
    </location>
</feature>
<dbReference type="AlphaFoldDB" id="A0A9E6Y1H8"/>
<protein>
    <recommendedName>
        <fullName evidence="6">Peptidyl-prolyl cis-trans isomerase</fullName>
        <ecNumber evidence="6">5.2.1.8</ecNumber>
    </recommendedName>
</protein>
<evidence type="ECO:0000256" key="4">
    <source>
        <dbReference type="ARBA" id="ARBA00023235"/>
    </source>
</evidence>
<dbReference type="PANTHER" id="PTHR43811:SF19">
    <property type="entry name" value="39 KDA FK506-BINDING NUCLEAR PROTEIN"/>
    <property type="match status" value="1"/>
</dbReference>
<dbReference type="EC" id="5.2.1.8" evidence="6"/>
<evidence type="ECO:0000313" key="11">
    <source>
        <dbReference type="Proteomes" id="UP001162834"/>
    </source>
</evidence>
<keyword evidence="11" id="KW-1185">Reference proteome</keyword>
<evidence type="ECO:0000256" key="8">
    <source>
        <dbReference type="SAM" id="SignalP"/>
    </source>
</evidence>
<accession>A0A9E6Y1H8</accession>
<name>A0A9E6Y1H8_9ACTN</name>
<dbReference type="SUPFAM" id="SSF54534">
    <property type="entry name" value="FKBP-like"/>
    <property type="match status" value="1"/>
</dbReference>
<evidence type="ECO:0000313" key="10">
    <source>
        <dbReference type="EMBL" id="UGS37897.1"/>
    </source>
</evidence>
<dbReference type="GO" id="GO:0003755">
    <property type="term" value="F:peptidyl-prolyl cis-trans isomerase activity"/>
    <property type="evidence" value="ECO:0007669"/>
    <property type="project" value="UniProtKB-UniRule"/>
</dbReference>
<comment type="catalytic activity">
    <reaction evidence="1 5 6">
        <text>[protein]-peptidylproline (omega=180) = [protein]-peptidylproline (omega=0)</text>
        <dbReference type="Rhea" id="RHEA:16237"/>
        <dbReference type="Rhea" id="RHEA-COMP:10747"/>
        <dbReference type="Rhea" id="RHEA-COMP:10748"/>
        <dbReference type="ChEBI" id="CHEBI:83833"/>
        <dbReference type="ChEBI" id="CHEBI:83834"/>
        <dbReference type="EC" id="5.2.1.8"/>
    </reaction>
</comment>
<feature type="compositionally biased region" description="Low complexity" evidence="7">
    <location>
        <begin position="19"/>
        <end position="64"/>
    </location>
</feature>
<evidence type="ECO:0000256" key="5">
    <source>
        <dbReference type="PROSITE-ProRule" id="PRU00277"/>
    </source>
</evidence>
<evidence type="ECO:0000256" key="3">
    <source>
        <dbReference type="ARBA" id="ARBA00023110"/>
    </source>
</evidence>
<reference evidence="10" key="1">
    <citation type="journal article" date="2022" name="Int. J. Syst. Evol. Microbiol.">
        <title>Pseudomonas aegrilactucae sp. nov. and Pseudomonas morbosilactucae sp. nov., pathogens causing bacterial rot of lettuce in Japan.</title>
        <authorList>
            <person name="Sawada H."/>
            <person name="Fujikawa T."/>
            <person name="Satou M."/>
        </authorList>
    </citation>
    <scope>NUCLEOTIDE SEQUENCE</scope>
    <source>
        <strain evidence="10">0166_1</strain>
    </source>
</reference>
<dbReference type="FunFam" id="3.10.50.40:FF:000006">
    <property type="entry name" value="Peptidyl-prolyl cis-trans isomerase"/>
    <property type="match status" value="1"/>
</dbReference>
<comment type="similarity">
    <text evidence="2 6">Belongs to the FKBP-type PPIase family.</text>
</comment>
<evidence type="ECO:0000259" key="9">
    <source>
        <dbReference type="PROSITE" id="PS50059"/>
    </source>
</evidence>
<feature type="signal peptide" evidence="8">
    <location>
        <begin position="1"/>
        <end position="21"/>
    </location>
</feature>
<feature type="chain" id="PRO_5038652152" description="Peptidyl-prolyl cis-trans isomerase" evidence="8">
    <location>
        <begin position="22"/>
        <end position="189"/>
    </location>
</feature>
<keyword evidence="4 5" id="KW-0413">Isomerase</keyword>
<evidence type="ECO:0000256" key="2">
    <source>
        <dbReference type="ARBA" id="ARBA00006577"/>
    </source>
</evidence>
<feature type="domain" description="PPIase FKBP-type" evidence="9">
    <location>
        <begin position="98"/>
        <end position="187"/>
    </location>
</feature>
<dbReference type="Proteomes" id="UP001162834">
    <property type="component" value="Chromosome"/>
</dbReference>
<evidence type="ECO:0000256" key="6">
    <source>
        <dbReference type="RuleBase" id="RU003915"/>
    </source>
</evidence>
<dbReference type="PROSITE" id="PS50059">
    <property type="entry name" value="FKBP_PPIASE"/>
    <property type="match status" value="1"/>
</dbReference>
<proteinExistence type="inferred from homology"/>
<dbReference type="PANTHER" id="PTHR43811">
    <property type="entry name" value="FKBP-TYPE PEPTIDYL-PROLYL CIS-TRANS ISOMERASE FKPA"/>
    <property type="match status" value="1"/>
</dbReference>
<evidence type="ECO:0000256" key="1">
    <source>
        <dbReference type="ARBA" id="ARBA00000971"/>
    </source>
</evidence>
<dbReference type="Gene3D" id="3.10.50.40">
    <property type="match status" value="1"/>
</dbReference>
<evidence type="ECO:0000256" key="7">
    <source>
        <dbReference type="SAM" id="MobiDB-lite"/>
    </source>
</evidence>
<dbReference type="Pfam" id="PF00254">
    <property type="entry name" value="FKBP_C"/>
    <property type="match status" value="1"/>
</dbReference>